<keyword evidence="3" id="KW-0812">Transmembrane</keyword>
<comment type="caution">
    <text evidence="5">The sequence shown here is derived from an EMBL/GenBank/DDBJ whole genome shotgun (WGS) entry which is preliminary data.</text>
</comment>
<dbReference type="PANTHER" id="PTHR30469:SF15">
    <property type="entry name" value="HLYD FAMILY OF SECRETION PROTEINS"/>
    <property type="match status" value="1"/>
</dbReference>
<dbReference type="InterPro" id="IPR006143">
    <property type="entry name" value="RND_pump_MFP"/>
</dbReference>
<keyword evidence="6" id="KW-1185">Reference proteome</keyword>
<keyword evidence="3" id="KW-0472">Membrane</keyword>
<evidence type="ECO:0000313" key="5">
    <source>
        <dbReference type="EMBL" id="PRC94619.1"/>
    </source>
</evidence>
<keyword evidence="2" id="KW-0175">Coiled coil</keyword>
<organism evidence="5 6">
    <name type="scientific">Solimicrobium silvestre</name>
    <dbReference type="NCBI Taxonomy" id="2099400"/>
    <lineage>
        <taxon>Bacteria</taxon>
        <taxon>Pseudomonadati</taxon>
        <taxon>Pseudomonadota</taxon>
        <taxon>Betaproteobacteria</taxon>
        <taxon>Burkholderiales</taxon>
        <taxon>Oxalobacteraceae</taxon>
        <taxon>Solimicrobium</taxon>
    </lineage>
</organism>
<gene>
    <name evidence="5" type="ORF">S2091_0622</name>
</gene>
<protein>
    <submittedName>
        <fullName evidence="5">Efflux transporter, RND family, MFP subunit</fullName>
    </submittedName>
</protein>
<evidence type="ECO:0000313" key="6">
    <source>
        <dbReference type="Proteomes" id="UP000237839"/>
    </source>
</evidence>
<accession>A0A2S9H3R6</accession>
<dbReference type="EMBL" id="PUGF01000002">
    <property type="protein sequence ID" value="PRC94619.1"/>
    <property type="molecule type" value="Genomic_DNA"/>
</dbReference>
<dbReference type="SUPFAM" id="SSF111369">
    <property type="entry name" value="HlyD-like secretion proteins"/>
    <property type="match status" value="1"/>
</dbReference>
<name>A0A2S9H3R6_9BURK</name>
<sequence length="422" mass="45534">MIRDTSSQDSVITASQWQKHKRLGLWGAGTAVFIVAAVVMLTAWRSSSQSVNMSRLRIAAVSHGTLVRDASVNGKIIAAISPTLFSSAIGTVTLKVKAGDTVKKGDVLAELESPDITEALKREQSSYEQLEDEVARQKILANKQKLLAQRDADQAEIERISAERAYQRIENAGVIGVVSKNDFLKAQDALKSAEIRSKHAAAAAGLENEDVQLELKSKVSQLDRQKIALGYAQRRVDALQLRAPVDGFIGTLSVSNRTVVAANVPLMTLVDLSQLEVEVEIPETYVADLGLGMNAEISIGDSKVMGKLSSMSPEVANNQVLARIRFDGAQPTGLRQSQRVTARLLIEEKPNVMLVQRGPFLEQLGGRAVYVVNNGIAEKRSIKIGATSVTSVQILEGLKDGDQVVIAGSDAFENANRVSINN</sequence>
<dbReference type="GO" id="GO:0015562">
    <property type="term" value="F:efflux transmembrane transporter activity"/>
    <property type="evidence" value="ECO:0007669"/>
    <property type="project" value="TreeGrafter"/>
</dbReference>
<evidence type="ECO:0000256" key="3">
    <source>
        <dbReference type="SAM" id="Phobius"/>
    </source>
</evidence>
<proteinExistence type="inferred from homology"/>
<dbReference type="GO" id="GO:1990281">
    <property type="term" value="C:efflux pump complex"/>
    <property type="evidence" value="ECO:0007669"/>
    <property type="project" value="TreeGrafter"/>
</dbReference>
<dbReference type="Proteomes" id="UP000237839">
    <property type="component" value="Unassembled WGS sequence"/>
</dbReference>
<comment type="similarity">
    <text evidence="1">Belongs to the membrane fusion protein (MFP) (TC 8.A.1) family.</text>
</comment>
<keyword evidence="3" id="KW-1133">Transmembrane helix</keyword>
<dbReference type="Gene3D" id="2.40.420.20">
    <property type="match status" value="1"/>
</dbReference>
<dbReference type="Gene3D" id="2.40.30.170">
    <property type="match status" value="1"/>
</dbReference>
<dbReference type="InterPro" id="IPR058637">
    <property type="entry name" value="YknX-like_C"/>
</dbReference>
<dbReference type="NCBIfam" id="TIGR01730">
    <property type="entry name" value="RND_mfp"/>
    <property type="match status" value="1"/>
</dbReference>
<dbReference type="OrthoDB" id="5752864at2"/>
<reference evidence="5 6" key="1">
    <citation type="submission" date="2018-02" db="EMBL/GenBank/DDBJ databases">
        <title>Solimicrobium silvestre gen. nov., sp. nov., isolated from alpine forest soil.</title>
        <authorList>
            <person name="Margesin R."/>
            <person name="Albuquerque L."/>
            <person name="Zhang D.-C."/>
            <person name="Froufe H.J.C."/>
            <person name="Severino R."/>
            <person name="Roxo I."/>
            <person name="Egas C."/>
            <person name="Da Costa M.S."/>
        </authorList>
    </citation>
    <scope>NUCLEOTIDE SEQUENCE [LARGE SCALE GENOMIC DNA]</scope>
    <source>
        <strain evidence="5 6">S20-91</strain>
    </source>
</reference>
<feature type="coiled-coil region" evidence="2">
    <location>
        <begin position="120"/>
        <end position="172"/>
    </location>
</feature>
<dbReference type="RefSeq" id="WP_105530335.1">
    <property type="nucleotide sequence ID" value="NZ_PUGF01000002.1"/>
</dbReference>
<dbReference type="AlphaFoldDB" id="A0A2S9H3R6"/>
<feature type="transmembrane region" description="Helical" evidence="3">
    <location>
        <begin position="23"/>
        <end position="44"/>
    </location>
</feature>
<evidence type="ECO:0000256" key="1">
    <source>
        <dbReference type="ARBA" id="ARBA00009477"/>
    </source>
</evidence>
<dbReference type="Pfam" id="PF25989">
    <property type="entry name" value="YknX_C"/>
    <property type="match status" value="1"/>
</dbReference>
<evidence type="ECO:0000259" key="4">
    <source>
        <dbReference type="Pfam" id="PF25989"/>
    </source>
</evidence>
<dbReference type="Gene3D" id="2.40.50.100">
    <property type="match status" value="1"/>
</dbReference>
<feature type="domain" description="YknX-like C-terminal permuted SH3-like" evidence="4">
    <location>
        <begin position="365"/>
        <end position="418"/>
    </location>
</feature>
<dbReference type="PANTHER" id="PTHR30469">
    <property type="entry name" value="MULTIDRUG RESISTANCE PROTEIN MDTA"/>
    <property type="match status" value="1"/>
</dbReference>
<evidence type="ECO:0000256" key="2">
    <source>
        <dbReference type="SAM" id="Coils"/>
    </source>
</evidence>